<dbReference type="Gene3D" id="3.30.420.10">
    <property type="entry name" value="Ribonuclease H-like superfamily/Ribonuclease H"/>
    <property type="match status" value="1"/>
</dbReference>
<evidence type="ECO:0000256" key="3">
    <source>
        <dbReference type="ARBA" id="ARBA00022839"/>
    </source>
</evidence>
<keyword evidence="1" id="KW-0540">Nuclease</keyword>
<evidence type="ECO:0000256" key="1">
    <source>
        <dbReference type="ARBA" id="ARBA00022722"/>
    </source>
</evidence>
<dbReference type="InterPro" id="IPR036397">
    <property type="entry name" value="RNaseH_sf"/>
</dbReference>
<organism evidence="5 6">
    <name type="scientific">Candidatus Zambryskibacteria bacterium RIFCSPLOWO2_01_FULL_35_19</name>
    <dbReference type="NCBI Taxonomy" id="1802757"/>
    <lineage>
        <taxon>Bacteria</taxon>
        <taxon>Candidatus Zambryskiibacteriota</taxon>
    </lineage>
</organism>
<dbReference type="PANTHER" id="PTHR30231:SF4">
    <property type="entry name" value="PROTEIN NEN2"/>
    <property type="match status" value="1"/>
</dbReference>
<dbReference type="SUPFAM" id="SSF53098">
    <property type="entry name" value="Ribonuclease H-like"/>
    <property type="match status" value="1"/>
</dbReference>
<evidence type="ECO:0000256" key="2">
    <source>
        <dbReference type="ARBA" id="ARBA00022801"/>
    </source>
</evidence>
<evidence type="ECO:0000313" key="5">
    <source>
        <dbReference type="EMBL" id="OHB02275.1"/>
    </source>
</evidence>
<dbReference type="CDD" id="cd06127">
    <property type="entry name" value="DEDDh"/>
    <property type="match status" value="1"/>
</dbReference>
<dbReference type="EMBL" id="MHWA01000004">
    <property type="protein sequence ID" value="OHB02275.1"/>
    <property type="molecule type" value="Genomic_DNA"/>
</dbReference>
<dbReference type="InterPro" id="IPR012337">
    <property type="entry name" value="RNaseH-like_sf"/>
</dbReference>
<dbReference type="AlphaFoldDB" id="A0A1G2TY91"/>
<dbReference type="Pfam" id="PF00929">
    <property type="entry name" value="RNase_T"/>
    <property type="match status" value="1"/>
</dbReference>
<dbReference type="SMART" id="SM00479">
    <property type="entry name" value="EXOIII"/>
    <property type="match status" value="1"/>
</dbReference>
<gene>
    <name evidence="5" type="ORF">A3A90_00535</name>
</gene>
<proteinExistence type="predicted"/>
<keyword evidence="3" id="KW-0269">Exonuclease</keyword>
<reference evidence="5 6" key="1">
    <citation type="journal article" date="2016" name="Nat. Commun.">
        <title>Thousands of microbial genomes shed light on interconnected biogeochemical processes in an aquifer system.</title>
        <authorList>
            <person name="Anantharaman K."/>
            <person name="Brown C.T."/>
            <person name="Hug L.A."/>
            <person name="Sharon I."/>
            <person name="Castelle C.J."/>
            <person name="Probst A.J."/>
            <person name="Thomas B.C."/>
            <person name="Singh A."/>
            <person name="Wilkins M.J."/>
            <person name="Karaoz U."/>
            <person name="Brodie E.L."/>
            <person name="Williams K.H."/>
            <person name="Hubbard S.S."/>
            <person name="Banfield J.F."/>
        </authorList>
    </citation>
    <scope>NUCLEOTIDE SEQUENCE [LARGE SCALE GENOMIC DNA]</scope>
</reference>
<evidence type="ECO:0000259" key="4">
    <source>
        <dbReference type="SMART" id="SM00479"/>
    </source>
</evidence>
<dbReference type="Proteomes" id="UP000178404">
    <property type="component" value="Unassembled WGS sequence"/>
</dbReference>
<protein>
    <recommendedName>
        <fullName evidence="4">Exonuclease domain-containing protein</fullName>
    </recommendedName>
</protein>
<dbReference type="GO" id="GO:0003676">
    <property type="term" value="F:nucleic acid binding"/>
    <property type="evidence" value="ECO:0007669"/>
    <property type="project" value="InterPro"/>
</dbReference>
<dbReference type="InterPro" id="IPR013520">
    <property type="entry name" value="Ribonucl_H"/>
</dbReference>
<keyword evidence="2" id="KW-0378">Hydrolase</keyword>
<feature type="domain" description="Exonuclease" evidence="4">
    <location>
        <begin position="19"/>
        <end position="191"/>
    </location>
</feature>
<accession>A0A1G2TY91</accession>
<sequence>MWKMLYFGIIFRMKSSERKIAMTDLETSGDIFGVHEILEIGLVVFDPNTFEIVDTYNQKVRPIRIENAVPVALEYNGYNEKDWKEAISLDKAIKIYSEKTQECVFCAYNVAFDWGFISDAFRKVGIENPMSTRENHDRLDMLSIAWEKGLKNEDSFSLKTACKFFDIEPEPEPHSALNGAMTAYKLFKKLK</sequence>
<evidence type="ECO:0000313" key="6">
    <source>
        <dbReference type="Proteomes" id="UP000178404"/>
    </source>
</evidence>
<name>A0A1G2TY91_9BACT</name>
<comment type="caution">
    <text evidence="5">The sequence shown here is derived from an EMBL/GenBank/DDBJ whole genome shotgun (WGS) entry which is preliminary data.</text>
</comment>
<dbReference type="GO" id="GO:0008408">
    <property type="term" value="F:3'-5' exonuclease activity"/>
    <property type="evidence" value="ECO:0007669"/>
    <property type="project" value="TreeGrafter"/>
</dbReference>
<dbReference type="PANTHER" id="PTHR30231">
    <property type="entry name" value="DNA POLYMERASE III SUBUNIT EPSILON"/>
    <property type="match status" value="1"/>
</dbReference>